<gene>
    <name evidence="3" type="ORF">C8P66_10286</name>
</gene>
<dbReference type="InterPro" id="IPR057326">
    <property type="entry name" value="KR_dom"/>
</dbReference>
<sequence>MLHGASALVTGGASGLGLATAEALAAAGARVVVLDLNAEAAEAAAARLGGVAIAGDVADGPVMERAVATATALGPLRAAVACAGIAPAARLVGRNGAHDLALFERVIRVNLIGTFNLLRLAAAAMAANDLHGEERGVVVLTSSIAGTEGQGGQCAYAASKAGVMGLTLPAARDMATRGVRVVTLAPGMMETPLLATLPPAALEALRAMPLFPAGRLGTPAEFARLVMAVLDNPLLNGSVLRLDAGLRLPP</sequence>
<dbReference type="SMART" id="SM00822">
    <property type="entry name" value="PKS_KR"/>
    <property type="match status" value="1"/>
</dbReference>
<dbReference type="PANTHER" id="PTHR43658:SF8">
    <property type="entry name" value="17-BETA-HYDROXYSTEROID DEHYDROGENASE 14-RELATED"/>
    <property type="match status" value="1"/>
</dbReference>
<evidence type="ECO:0000256" key="1">
    <source>
        <dbReference type="ARBA" id="ARBA00023002"/>
    </source>
</evidence>
<evidence type="ECO:0000313" key="3">
    <source>
        <dbReference type="EMBL" id="PZW50398.1"/>
    </source>
</evidence>
<dbReference type="Pfam" id="PF00106">
    <property type="entry name" value="adh_short"/>
    <property type="match status" value="1"/>
</dbReference>
<accession>A0A2W7JF59</accession>
<proteinExistence type="predicted"/>
<dbReference type="PRINTS" id="PR00081">
    <property type="entry name" value="GDHRDH"/>
</dbReference>
<evidence type="ECO:0000259" key="2">
    <source>
        <dbReference type="SMART" id="SM00822"/>
    </source>
</evidence>
<keyword evidence="1" id="KW-0560">Oxidoreductase</keyword>
<dbReference type="InterPro" id="IPR002347">
    <property type="entry name" value="SDR_fam"/>
</dbReference>
<dbReference type="InterPro" id="IPR036291">
    <property type="entry name" value="NAD(P)-bd_dom_sf"/>
</dbReference>
<reference evidence="3 4" key="1">
    <citation type="submission" date="2018-06" db="EMBL/GenBank/DDBJ databases">
        <title>Genomic Encyclopedia of Archaeal and Bacterial Type Strains, Phase II (KMG-II): from individual species to whole genera.</title>
        <authorList>
            <person name="Goeker M."/>
        </authorList>
    </citation>
    <scope>NUCLEOTIDE SEQUENCE [LARGE SCALE GENOMIC DNA]</scope>
    <source>
        <strain evidence="3 4">DSM 24525</strain>
    </source>
</reference>
<dbReference type="GO" id="GO:0016491">
    <property type="term" value="F:oxidoreductase activity"/>
    <property type="evidence" value="ECO:0007669"/>
    <property type="project" value="UniProtKB-KW"/>
</dbReference>
<dbReference type="RefSeq" id="WP_111396552.1">
    <property type="nucleotide sequence ID" value="NZ_QKYU01000002.1"/>
</dbReference>
<protein>
    <submittedName>
        <fullName evidence="3">NAD(P)-dependent dehydrogenase (Short-subunit alcohol dehydrogenase family)</fullName>
    </submittedName>
</protein>
<dbReference type="Gene3D" id="3.40.50.720">
    <property type="entry name" value="NAD(P)-binding Rossmann-like Domain"/>
    <property type="match status" value="1"/>
</dbReference>
<keyword evidence="4" id="KW-1185">Reference proteome</keyword>
<organism evidence="3 4">
    <name type="scientific">Humitalea rosea</name>
    <dbReference type="NCBI Taxonomy" id="990373"/>
    <lineage>
        <taxon>Bacteria</taxon>
        <taxon>Pseudomonadati</taxon>
        <taxon>Pseudomonadota</taxon>
        <taxon>Alphaproteobacteria</taxon>
        <taxon>Acetobacterales</taxon>
        <taxon>Roseomonadaceae</taxon>
        <taxon>Humitalea</taxon>
    </lineage>
</organism>
<evidence type="ECO:0000313" key="4">
    <source>
        <dbReference type="Proteomes" id="UP000249688"/>
    </source>
</evidence>
<dbReference type="PANTHER" id="PTHR43658">
    <property type="entry name" value="SHORT-CHAIN DEHYDROGENASE/REDUCTASE"/>
    <property type="match status" value="1"/>
</dbReference>
<dbReference type="PROSITE" id="PS00061">
    <property type="entry name" value="ADH_SHORT"/>
    <property type="match status" value="1"/>
</dbReference>
<comment type="caution">
    <text evidence="3">The sequence shown here is derived from an EMBL/GenBank/DDBJ whole genome shotgun (WGS) entry which is preliminary data.</text>
</comment>
<feature type="domain" description="Ketoreductase" evidence="2">
    <location>
        <begin position="5"/>
        <end position="191"/>
    </location>
</feature>
<dbReference type="EMBL" id="QKYU01000002">
    <property type="protein sequence ID" value="PZW50398.1"/>
    <property type="molecule type" value="Genomic_DNA"/>
</dbReference>
<dbReference type="InterPro" id="IPR020904">
    <property type="entry name" value="Sc_DH/Rdtase_CS"/>
</dbReference>
<dbReference type="SUPFAM" id="SSF51735">
    <property type="entry name" value="NAD(P)-binding Rossmann-fold domains"/>
    <property type="match status" value="1"/>
</dbReference>
<dbReference type="Proteomes" id="UP000249688">
    <property type="component" value="Unassembled WGS sequence"/>
</dbReference>
<dbReference type="AlphaFoldDB" id="A0A2W7JF59"/>
<dbReference type="OrthoDB" id="9795647at2"/>
<name>A0A2W7JF59_9PROT</name>